<dbReference type="KEGG" id="cvn:111133409"/>
<protein>
    <submittedName>
        <fullName evidence="2 3">Uncharacterized protein LOC111133409</fullName>
    </submittedName>
</protein>
<keyword evidence="1" id="KW-1185">Reference proteome</keyword>
<proteinExistence type="predicted"/>
<dbReference type="Proteomes" id="UP000694844">
    <property type="component" value="Chromosome 5"/>
</dbReference>
<organism evidence="1 2">
    <name type="scientific">Crassostrea virginica</name>
    <name type="common">Eastern oyster</name>
    <dbReference type="NCBI Taxonomy" id="6565"/>
    <lineage>
        <taxon>Eukaryota</taxon>
        <taxon>Metazoa</taxon>
        <taxon>Spiralia</taxon>
        <taxon>Lophotrochozoa</taxon>
        <taxon>Mollusca</taxon>
        <taxon>Bivalvia</taxon>
        <taxon>Autobranchia</taxon>
        <taxon>Pteriomorphia</taxon>
        <taxon>Ostreida</taxon>
        <taxon>Ostreoidea</taxon>
        <taxon>Ostreidae</taxon>
        <taxon>Crassostrea</taxon>
    </lineage>
</organism>
<evidence type="ECO:0000313" key="2">
    <source>
        <dbReference type="RefSeq" id="XP_022337522.1"/>
    </source>
</evidence>
<dbReference type="RefSeq" id="XP_022337522.1">
    <property type="nucleotide sequence ID" value="XM_022481814.1"/>
</dbReference>
<evidence type="ECO:0000313" key="3">
    <source>
        <dbReference type="RefSeq" id="XP_022337523.1"/>
    </source>
</evidence>
<reference evidence="2 3" key="1">
    <citation type="submission" date="2025-04" db="UniProtKB">
        <authorList>
            <consortium name="RefSeq"/>
        </authorList>
    </citation>
    <scope>IDENTIFICATION</scope>
    <source>
        <tissue evidence="2 3">Whole sample</tissue>
    </source>
</reference>
<dbReference type="GeneID" id="111133409"/>
<gene>
    <name evidence="2 3" type="primary">LOC111133409</name>
</gene>
<dbReference type="RefSeq" id="XP_022337523.1">
    <property type="nucleotide sequence ID" value="XM_022481815.1"/>
</dbReference>
<dbReference type="OrthoDB" id="6199368at2759"/>
<dbReference type="AlphaFoldDB" id="A0A8B8EA40"/>
<name>A0A8B8EA40_CRAVI</name>
<accession>A0A8B8EA40</accession>
<evidence type="ECO:0000313" key="1">
    <source>
        <dbReference type="Proteomes" id="UP000694844"/>
    </source>
</evidence>
<sequence length="129" mass="15252">MPIQRHTEEFPDAYWDISLYTPEHNYTAEELEMFFISPRPQFPPPGYPHISRPEEPLVLVTSLEDFFEEMLEEAVDEVDIEAKADPIAYKDIQTAFFNATNIEYPKQKKLSRLRRGVRWVTRCLRGRFG</sequence>